<dbReference type="PANTHER" id="PTHR35526:SF3">
    <property type="entry name" value="ANTI-SIGMA-F FACTOR RSBW"/>
    <property type="match status" value="1"/>
</dbReference>
<dbReference type="SUPFAM" id="SSF55874">
    <property type="entry name" value="ATPase domain of HSP90 chaperone/DNA topoisomerase II/histidine kinase"/>
    <property type="match status" value="1"/>
</dbReference>
<comment type="caution">
    <text evidence="4">The sequence shown here is derived from an EMBL/GenBank/DDBJ whole genome shotgun (WGS) entry which is preliminary data.</text>
</comment>
<dbReference type="OrthoDB" id="5184914at2"/>
<dbReference type="GO" id="GO:0004674">
    <property type="term" value="F:protein serine/threonine kinase activity"/>
    <property type="evidence" value="ECO:0007669"/>
    <property type="project" value="UniProtKB-KW"/>
</dbReference>
<evidence type="ECO:0000313" key="5">
    <source>
        <dbReference type="Proteomes" id="UP000185596"/>
    </source>
</evidence>
<keyword evidence="1" id="KW-0808">Transferase</keyword>
<keyword evidence="1" id="KW-0418">Kinase</keyword>
<organism evidence="4 5">
    <name type="scientific">Actinophytocola xanthii</name>
    <dbReference type="NCBI Taxonomy" id="1912961"/>
    <lineage>
        <taxon>Bacteria</taxon>
        <taxon>Bacillati</taxon>
        <taxon>Actinomycetota</taxon>
        <taxon>Actinomycetes</taxon>
        <taxon>Pseudonocardiales</taxon>
        <taxon>Pseudonocardiaceae</taxon>
    </lineage>
</organism>
<evidence type="ECO:0000313" key="4">
    <source>
        <dbReference type="EMBL" id="OLF08232.1"/>
    </source>
</evidence>
<accession>A0A1Q8C1M0</accession>
<evidence type="ECO:0000256" key="1">
    <source>
        <dbReference type="ARBA" id="ARBA00022527"/>
    </source>
</evidence>
<sequence length="151" mass="16367">MSASTDADSREIHHRIPATPERLPELRRTLSRWAEDVGMPDEQREELTLATYEAMANSVEHAYLDTPDGVLDLHASCDEAGTVTVTVADYGTWKPESPGDGLRGRGLRLIRALTTDSAVTRDESGTTVTMTWTRPAPGSGDESAGDEDQAP</sequence>
<dbReference type="CDD" id="cd16936">
    <property type="entry name" value="HATPase_RsbW-like"/>
    <property type="match status" value="1"/>
</dbReference>
<dbReference type="AlphaFoldDB" id="A0A1Q8C1M0"/>
<dbReference type="RefSeq" id="WP_075130052.1">
    <property type="nucleotide sequence ID" value="NZ_MSIE01000098.1"/>
</dbReference>
<keyword evidence="1" id="KW-0723">Serine/threonine-protein kinase</keyword>
<feature type="domain" description="Histidine kinase/HSP90-like ATPase" evidence="3">
    <location>
        <begin position="16"/>
        <end position="132"/>
    </location>
</feature>
<dbReference type="InterPro" id="IPR050267">
    <property type="entry name" value="Anti-sigma-factor_SerPK"/>
</dbReference>
<dbReference type="InterPro" id="IPR003594">
    <property type="entry name" value="HATPase_dom"/>
</dbReference>
<gene>
    <name evidence="4" type="ORF">BU204_34720</name>
</gene>
<evidence type="ECO:0000256" key="2">
    <source>
        <dbReference type="SAM" id="MobiDB-lite"/>
    </source>
</evidence>
<protein>
    <recommendedName>
        <fullName evidence="3">Histidine kinase/HSP90-like ATPase domain-containing protein</fullName>
    </recommendedName>
</protein>
<proteinExistence type="predicted"/>
<reference evidence="4 5" key="1">
    <citation type="submission" date="2016-12" db="EMBL/GenBank/DDBJ databases">
        <title>The draft genome sequence of Actinophytocola sp. 11-183.</title>
        <authorList>
            <person name="Wang W."/>
            <person name="Yuan L."/>
        </authorList>
    </citation>
    <scope>NUCLEOTIDE SEQUENCE [LARGE SCALE GENOMIC DNA]</scope>
    <source>
        <strain evidence="4 5">11-183</strain>
    </source>
</reference>
<name>A0A1Q8C1M0_9PSEU</name>
<feature type="region of interest" description="Disordered" evidence="2">
    <location>
        <begin position="120"/>
        <end position="151"/>
    </location>
</feature>
<dbReference type="Gene3D" id="3.30.565.10">
    <property type="entry name" value="Histidine kinase-like ATPase, C-terminal domain"/>
    <property type="match status" value="1"/>
</dbReference>
<dbReference type="Proteomes" id="UP000185596">
    <property type="component" value="Unassembled WGS sequence"/>
</dbReference>
<dbReference type="PANTHER" id="PTHR35526">
    <property type="entry name" value="ANTI-SIGMA-F FACTOR RSBW-RELATED"/>
    <property type="match status" value="1"/>
</dbReference>
<dbReference type="EMBL" id="MSIE01000098">
    <property type="protein sequence ID" value="OLF08232.1"/>
    <property type="molecule type" value="Genomic_DNA"/>
</dbReference>
<dbReference type="InterPro" id="IPR036890">
    <property type="entry name" value="HATPase_C_sf"/>
</dbReference>
<dbReference type="Pfam" id="PF13581">
    <property type="entry name" value="HATPase_c_2"/>
    <property type="match status" value="1"/>
</dbReference>
<keyword evidence="5" id="KW-1185">Reference proteome</keyword>
<evidence type="ECO:0000259" key="3">
    <source>
        <dbReference type="Pfam" id="PF13581"/>
    </source>
</evidence>
<dbReference type="STRING" id="1912961.BU204_34720"/>